<dbReference type="EMBL" id="JAQOWY010000460">
    <property type="protein sequence ID" value="KAK1841731.1"/>
    <property type="molecule type" value="Genomic_DNA"/>
</dbReference>
<feature type="region of interest" description="Disordered" evidence="1">
    <location>
        <begin position="69"/>
        <end position="88"/>
    </location>
</feature>
<evidence type="ECO:0000313" key="4">
    <source>
        <dbReference type="Proteomes" id="UP001243330"/>
    </source>
</evidence>
<evidence type="ECO:0000256" key="1">
    <source>
        <dbReference type="SAM" id="MobiDB-lite"/>
    </source>
</evidence>
<evidence type="ECO:0000259" key="2">
    <source>
        <dbReference type="PROSITE" id="PS50076"/>
    </source>
</evidence>
<dbReference type="Proteomes" id="UP001243330">
    <property type="component" value="Unassembled WGS sequence"/>
</dbReference>
<evidence type="ECO:0000313" key="3">
    <source>
        <dbReference type="EMBL" id="KAK1841731.1"/>
    </source>
</evidence>
<keyword evidence="4" id="KW-1185">Reference proteome</keyword>
<feature type="compositionally biased region" description="Polar residues" evidence="1">
    <location>
        <begin position="279"/>
        <end position="290"/>
    </location>
</feature>
<organism evidence="3 4">
    <name type="scientific">Colletotrichum chrysophilum</name>
    <dbReference type="NCBI Taxonomy" id="1836956"/>
    <lineage>
        <taxon>Eukaryota</taxon>
        <taxon>Fungi</taxon>
        <taxon>Dikarya</taxon>
        <taxon>Ascomycota</taxon>
        <taxon>Pezizomycotina</taxon>
        <taxon>Sordariomycetes</taxon>
        <taxon>Hypocreomycetidae</taxon>
        <taxon>Glomerellales</taxon>
        <taxon>Glomerellaceae</taxon>
        <taxon>Colletotrichum</taxon>
        <taxon>Colletotrichum gloeosporioides species complex</taxon>
    </lineage>
</organism>
<dbReference type="InterPro" id="IPR001623">
    <property type="entry name" value="DnaJ_domain"/>
</dbReference>
<dbReference type="InterPro" id="IPR036869">
    <property type="entry name" value="J_dom_sf"/>
</dbReference>
<name>A0AAD9A5B7_9PEZI</name>
<feature type="domain" description="J" evidence="2">
    <location>
        <begin position="31"/>
        <end position="118"/>
    </location>
</feature>
<dbReference type="AlphaFoldDB" id="A0AAD9A5B7"/>
<dbReference type="Gene3D" id="1.10.287.110">
    <property type="entry name" value="DnaJ domain"/>
    <property type="match status" value="1"/>
</dbReference>
<reference evidence="3" key="1">
    <citation type="submission" date="2023-01" db="EMBL/GenBank/DDBJ databases">
        <title>Colletotrichum chrysophilum M932 genome sequence.</title>
        <authorList>
            <person name="Baroncelli R."/>
        </authorList>
    </citation>
    <scope>NUCLEOTIDE SEQUENCE</scope>
    <source>
        <strain evidence="3">M932</strain>
    </source>
</reference>
<comment type="caution">
    <text evidence="3">The sequence shown here is derived from an EMBL/GenBank/DDBJ whole genome shotgun (WGS) entry which is preliminary data.</text>
</comment>
<protein>
    <recommendedName>
        <fullName evidence="2">J domain-containing protein</fullName>
    </recommendedName>
</protein>
<dbReference type="PROSITE" id="PS50076">
    <property type="entry name" value="DNAJ_2"/>
    <property type="match status" value="1"/>
</dbReference>
<sequence>MSAHEEAEHERESKKLVVAFERLLINDEPCSFYQLFSLERDATAQDIKKRYLKDLLPWMHENGSYRNRKRVRKNKRKEGEGEEEEEDYIPDPDSFLMAEQIFSCLMNTEQRAKYDALSQKDAEAKVREMESYYFGKVEDAMDFDHGEQLPPHVSNMLNDATQDFLEFINEIDANKWGDDDFITGERGFKPLDDLNQNIKAYYEKENKDDPFDIKYHSIGHVYQAAKQSQNAELKAKLSGGLEKFMKLNNLPDRWTAVAKFKSASGPPPNPGQQPPENANKPTQKPRQTPSQLHEVISNSWVTVSYTSESGVLAKRLTETFFENSDEILAIRPRYSQDVYGNKHLSDQCEFFVGRNNKLSLQKATMFSESIRKQHLIDNFKGYIKTPDEAKALSKMDAPVGMCVKGEGSLDRRPPTYFWCIQEVDGETKHYVFTASALRANVGGPANYNSFLRSAGVIFPERKKLTNSELSLAKLMNRLGLNLADAGMLDESQTELGDSTEANSDDDLFIPSNQQVQRRRLSRRRR</sequence>
<feature type="region of interest" description="Disordered" evidence="1">
    <location>
        <begin position="260"/>
        <end position="290"/>
    </location>
</feature>
<proteinExistence type="predicted"/>
<gene>
    <name evidence="3" type="ORF">CCHR01_15634</name>
</gene>
<accession>A0AAD9A5B7</accession>